<feature type="compositionally biased region" description="Pro residues" evidence="1">
    <location>
        <begin position="1"/>
        <end position="11"/>
    </location>
</feature>
<dbReference type="OrthoDB" id="8722685at2"/>
<feature type="compositionally biased region" description="Acidic residues" evidence="1">
    <location>
        <begin position="12"/>
        <end position="22"/>
    </location>
</feature>
<protein>
    <submittedName>
        <fullName evidence="2">Uncharacterized protein</fullName>
    </submittedName>
</protein>
<dbReference type="Proteomes" id="UP000199120">
    <property type="component" value="Unassembled WGS sequence"/>
</dbReference>
<evidence type="ECO:0000256" key="1">
    <source>
        <dbReference type="SAM" id="MobiDB-lite"/>
    </source>
</evidence>
<dbReference type="EMBL" id="FOAJ01000003">
    <property type="protein sequence ID" value="SEK80699.1"/>
    <property type="molecule type" value="Genomic_DNA"/>
</dbReference>
<gene>
    <name evidence="2" type="ORF">SAMN05192542_103545</name>
</gene>
<organism evidence="2 3">
    <name type="scientific">Paraburkholderia caballeronis</name>
    <dbReference type="NCBI Taxonomy" id="416943"/>
    <lineage>
        <taxon>Bacteria</taxon>
        <taxon>Pseudomonadati</taxon>
        <taxon>Pseudomonadota</taxon>
        <taxon>Betaproteobacteria</taxon>
        <taxon>Burkholderiales</taxon>
        <taxon>Burkholderiaceae</taxon>
        <taxon>Paraburkholderia</taxon>
    </lineage>
</organism>
<dbReference type="AlphaFoldDB" id="A0A1H7K1K4"/>
<dbReference type="RefSeq" id="WP_110332472.1">
    <property type="nucleotide sequence ID" value="NZ_FNSR01000001.1"/>
</dbReference>
<feature type="compositionally biased region" description="Basic and acidic residues" evidence="1">
    <location>
        <begin position="42"/>
        <end position="54"/>
    </location>
</feature>
<accession>A0A1H7K1K4</accession>
<sequence length="62" mass="6731">MSASTPKPPAEPLDEQLDEALEETFPASDPIAVDPPESKPQPPHDEKKTGDTHGHGHSRDKH</sequence>
<feature type="region of interest" description="Disordered" evidence="1">
    <location>
        <begin position="1"/>
        <end position="62"/>
    </location>
</feature>
<keyword evidence="3" id="KW-1185">Reference proteome</keyword>
<reference evidence="3" key="1">
    <citation type="submission" date="2016-10" db="EMBL/GenBank/DDBJ databases">
        <authorList>
            <person name="Varghese N."/>
            <person name="Submissions S."/>
        </authorList>
    </citation>
    <scope>NUCLEOTIDE SEQUENCE [LARGE SCALE GENOMIC DNA]</scope>
    <source>
        <strain evidence="3">LMG 26416</strain>
    </source>
</reference>
<proteinExistence type="predicted"/>
<evidence type="ECO:0000313" key="3">
    <source>
        <dbReference type="Proteomes" id="UP000199120"/>
    </source>
</evidence>
<evidence type="ECO:0000313" key="2">
    <source>
        <dbReference type="EMBL" id="SEK80699.1"/>
    </source>
</evidence>
<name>A0A1H7K1K4_9BURK</name>